<feature type="domain" description="Response regulatory" evidence="8">
    <location>
        <begin position="2"/>
        <end position="116"/>
    </location>
</feature>
<keyword evidence="5" id="KW-0804">Transcription</keyword>
<dbReference type="GO" id="GO:0000976">
    <property type="term" value="F:transcription cis-regulatory region binding"/>
    <property type="evidence" value="ECO:0007669"/>
    <property type="project" value="TreeGrafter"/>
</dbReference>
<evidence type="ECO:0000259" key="8">
    <source>
        <dbReference type="PROSITE" id="PS50110"/>
    </source>
</evidence>
<dbReference type="SMART" id="SM00862">
    <property type="entry name" value="Trans_reg_C"/>
    <property type="match status" value="1"/>
</dbReference>
<feature type="modified residue" description="4-aspartylphosphate" evidence="6">
    <location>
        <position position="51"/>
    </location>
</feature>
<evidence type="ECO:0000256" key="6">
    <source>
        <dbReference type="PROSITE-ProRule" id="PRU00169"/>
    </source>
</evidence>
<protein>
    <submittedName>
        <fullName evidence="10">Two-component system, OmpR family, response regulator</fullName>
    </submittedName>
</protein>
<feature type="DNA-binding region" description="OmpR/PhoB-type" evidence="7">
    <location>
        <begin position="124"/>
        <end position="220"/>
    </location>
</feature>
<keyword evidence="1 6" id="KW-0597">Phosphoprotein</keyword>
<dbReference type="InterPro" id="IPR036388">
    <property type="entry name" value="WH-like_DNA-bd_sf"/>
</dbReference>
<accession>A0A5C1E598</accession>
<dbReference type="RefSeq" id="WP_149424838.1">
    <property type="nucleotide sequence ID" value="NZ_CP022579.1"/>
</dbReference>
<dbReference type="FunFam" id="3.40.50.2300:FF:000002">
    <property type="entry name" value="DNA-binding response regulator PhoP"/>
    <property type="match status" value="1"/>
</dbReference>
<dbReference type="Proteomes" id="UP000323671">
    <property type="component" value="Chromosome"/>
</dbReference>
<dbReference type="CDD" id="cd17624">
    <property type="entry name" value="REC_OmpR_PmrA-like"/>
    <property type="match status" value="1"/>
</dbReference>
<dbReference type="KEGG" id="otr:OTERR_06300"/>
<evidence type="ECO:0000256" key="5">
    <source>
        <dbReference type="ARBA" id="ARBA00023163"/>
    </source>
</evidence>
<dbReference type="AlphaFoldDB" id="A0A5C1E598"/>
<dbReference type="EMBL" id="CP022579">
    <property type="protein sequence ID" value="QEL64106.1"/>
    <property type="molecule type" value="Genomic_DNA"/>
</dbReference>
<dbReference type="GO" id="GO:0000156">
    <property type="term" value="F:phosphorelay response regulator activity"/>
    <property type="evidence" value="ECO:0007669"/>
    <property type="project" value="TreeGrafter"/>
</dbReference>
<dbReference type="InterPro" id="IPR001867">
    <property type="entry name" value="OmpR/PhoB-type_DNA-bd"/>
</dbReference>
<dbReference type="Pfam" id="PF00486">
    <property type="entry name" value="Trans_reg_C"/>
    <property type="match status" value="1"/>
</dbReference>
<dbReference type="InterPro" id="IPR011006">
    <property type="entry name" value="CheY-like_superfamily"/>
</dbReference>
<dbReference type="GO" id="GO:0006355">
    <property type="term" value="P:regulation of DNA-templated transcription"/>
    <property type="evidence" value="ECO:0007669"/>
    <property type="project" value="InterPro"/>
</dbReference>
<keyword evidence="3" id="KW-0805">Transcription regulation</keyword>
<dbReference type="CDD" id="cd00383">
    <property type="entry name" value="trans_reg_C"/>
    <property type="match status" value="1"/>
</dbReference>
<evidence type="ECO:0000256" key="7">
    <source>
        <dbReference type="PROSITE-ProRule" id="PRU01091"/>
    </source>
</evidence>
<dbReference type="Gene3D" id="1.10.10.10">
    <property type="entry name" value="Winged helix-like DNA-binding domain superfamily/Winged helix DNA-binding domain"/>
    <property type="match status" value="1"/>
</dbReference>
<dbReference type="Gene3D" id="6.10.250.690">
    <property type="match status" value="1"/>
</dbReference>
<dbReference type="InterPro" id="IPR039420">
    <property type="entry name" value="WalR-like"/>
</dbReference>
<evidence type="ECO:0000256" key="1">
    <source>
        <dbReference type="ARBA" id="ARBA00022553"/>
    </source>
</evidence>
<reference evidence="10 11" key="1">
    <citation type="submission" date="2017-07" db="EMBL/GenBank/DDBJ databases">
        <title>Complete genome sequence of Oryzomicrobium terrae TPP412.</title>
        <authorList>
            <person name="Chiu L.-W."/>
            <person name="Lo K.-J."/>
            <person name="Tsai Y.-M."/>
            <person name="Lin S.-S."/>
            <person name="Kuo C.-H."/>
            <person name="Liu C.-T."/>
        </authorList>
    </citation>
    <scope>NUCLEOTIDE SEQUENCE [LARGE SCALE GENOMIC DNA]</scope>
    <source>
        <strain evidence="10 11">TPP412</strain>
    </source>
</reference>
<sequence>MRLLIVEDTPQLARALAEGLKKSGLVADVVGDGLHADQLLRSERFDAVLLDLSLPRLDGLEVLRRLRARGDDVPVLVLTARGSTLDRVQGLNEGADDYLAKPFELAEVEARIKALVRRRYGRPTPVLQLGPLRYDTVSRRYQLGEAPLEVTPREHAVLEALLLKAGQPVAKQALCDRLCNLDDAVTPDAVEIYVHRLRKKLAGSTLAIRTLRGLGYLLETEVGDA</sequence>
<dbReference type="PANTHER" id="PTHR48111">
    <property type="entry name" value="REGULATOR OF RPOS"/>
    <property type="match status" value="1"/>
</dbReference>
<evidence type="ECO:0000256" key="4">
    <source>
        <dbReference type="ARBA" id="ARBA00023125"/>
    </source>
</evidence>
<evidence type="ECO:0000256" key="2">
    <source>
        <dbReference type="ARBA" id="ARBA00023012"/>
    </source>
</evidence>
<evidence type="ECO:0000313" key="11">
    <source>
        <dbReference type="Proteomes" id="UP000323671"/>
    </source>
</evidence>
<keyword evidence="11" id="KW-1185">Reference proteome</keyword>
<name>A0A5C1E598_9RHOO</name>
<proteinExistence type="predicted"/>
<evidence type="ECO:0000256" key="3">
    <source>
        <dbReference type="ARBA" id="ARBA00023015"/>
    </source>
</evidence>
<organism evidence="10 11">
    <name type="scientific">Oryzomicrobium terrae</name>
    <dbReference type="NCBI Taxonomy" id="1735038"/>
    <lineage>
        <taxon>Bacteria</taxon>
        <taxon>Pseudomonadati</taxon>
        <taxon>Pseudomonadota</taxon>
        <taxon>Betaproteobacteria</taxon>
        <taxon>Rhodocyclales</taxon>
        <taxon>Rhodocyclaceae</taxon>
        <taxon>Oryzomicrobium</taxon>
    </lineage>
</organism>
<keyword evidence="2" id="KW-0902">Two-component regulatory system</keyword>
<evidence type="ECO:0000313" key="10">
    <source>
        <dbReference type="EMBL" id="QEL64106.1"/>
    </source>
</evidence>
<dbReference type="InterPro" id="IPR001789">
    <property type="entry name" value="Sig_transdc_resp-reg_receiver"/>
</dbReference>
<dbReference type="PROSITE" id="PS50110">
    <property type="entry name" value="RESPONSE_REGULATORY"/>
    <property type="match status" value="1"/>
</dbReference>
<evidence type="ECO:0000259" key="9">
    <source>
        <dbReference type="PROSITE" id="PS51755"/>
    </source>
</evidence>
<gene>
    <name evidence="10" type="primary">tctD</name>
    <name evidence="10" type="ORF">OTERR_06300</name>
</gene>
<dbReference type="GO" id="GO:0032993">
    <property type="term" value="C:protein-DNA complex"/>
    <property type="evidence" value="ECO:0007669"/>
    <property type="project" value="TreeGrafter"/>
</dbReference>
<dbReference type="Gene3D" id="3.40.50.2300">
    <property type="match status" value="1"/>
</dbReference>
<feature type="domain" description="OmpR/PhoB-type" evidence="9">
    <location>
        <begin position="124"/>
        <end position="220"/>
    </location>
</feature>
<dbReference type="SUPFAM" id="SSF52172">
    <property type="entry name" value="CheY-like"/>
    <property type="match status" value="1"/>
</dbReference>
<dbReference type="PANTHER" id="PTHR48111:SF67">
    <property type="entry name" value="TRANSCRIPTIONAL REGULATORY PROTEIN TCTD"/>
    <property type="match status" value="1"/>
</dbReference>
<dbReference type="Pfam" id="PF00072">
    <property type="entry name" value="Response_reg"/>
    <property type="match status" value="1"/>
</dbReference>
<dbReference type="GO" id="GO:0005829">
    <property type="term" value="C:cytosol"/>
    <property type="evidence" value="ECO:0007669"/>
    <property type="project" value="TreeGrafter"/>
</dbReference>
<dbReference type="PROSITE" id="PS51755">
    <property type="entry name" value="OMPR_PHOB"/>
    <property type="match status" value="1"/>
</dbReference>
<dbReference type="SMART" id="SM00448">
    <property type="entry name" value="REC"/>
    <property type="match status" value="1"/>
</dbReference>
<keyword evidence="4 7" id="KW-0238">DNA-binding</keyword>